<evidence type="ECO:0000313" key="2">
    <source>
        <dbReference type="EMBL" id="GMN21907.1"/>
    </source>
</evidence>
<dbReference type="AlphaFoldDB" id="A0AA87YSP5"/>
<proteinExistence type="predicted"/>
<gene>
    <name evidence="2" type="ORF">TIFTF001_040138</name>
</gene>
<organism evidence="2 3">
    <name type="scientific">Ficus carica</name>
    <name type="common">Common fig</name>
    <dbReference type="NCBI Taxonomy" id="3494"/>
    <lineage>
        <taxon>Eukaryota</taxon>
        <taxon>Viridiplantae</taxon>
        <taxon>Streptophyta</taxon>
        <taxon>Embryophyta</taxon>
        <taxon>Tracheophyta</taxon>
        <taxon>Spermatophyta</taxon>
        <taxon>Magnoliopsida</taxon>
        <taxon>eudicotyledons</taxon>
        <taxon>Gunneridae</taxon>
        <taxon>Pentapetalae</taxon>
        <taxon>rosids</taxon>
        <taxon>fabids</taxon>
        <taxon>Rosales</taxon>
        <taxon>Moraceae</taxon>
        <taxon>Ficeae</taxon>
        <taxon>Ficus</taxon>
    </lineage>
</organism>
<evidence type="ECO:0000313" key="3">
    <source>
        <dbReference type="Proteomes" id="UP001187192"/>
    </source>
</evidence>
<dbReference type="EMBL" id="BTGU01001349">
    <property type="protein sequence ID" value="GMN21907.1"/>
    <property type="molecule type" value="Genomic_DNA"/>
</dbReference>
<comment type="caution">
    <text evidence="2">The sequence shown here is derived from an EMBL/GenBank/DDBJ whole genome shotgun (WGS) entry which is preliminary data.</text>
</comment>
<name>A0AA87YSP5_FICCA</name>
<keyword evidence="3" id="KW-1185">Reference proteome</keyword>
<accession>A0AA87YSP5</accession>
<evidence type="ECO:0000256" key="1">
    <source>
        <dbReference type="SAM" id="MobiDB-lite"/>
    </source>
</evidence>
<sequence length="162" mass="18131">MQNKTNRKFKAIFTLMVEENKEIKSQISKLTNALAIQEHGKLPSQAQSILVGQYMAQTSSSNAQNIKEVNAIMNRSSIIQGEPPSTTTNVATPQKELLAKEVKKSIPVDLQNNFEKLKDLLQDSNYESSGPVEFTNVSAISKSSQDSGTRFWKPRFEELPKE</sequence>
<dbReference type="Proteomes" id="UP001187192">
    <property type="component" value="Unassembled WGS sequence"/>
</dbReference>
<reference evidence="2" key="1">
    <citation type="submission" date="2023-07" db="EMBL/GenBank/DDBJ databases">
        <title>draft genome sequence of fig (Ficus carica).</title>
        <authorList>
            <person name="Takahashi T."/>
            <person name="Nishimura K."/>
        </authorList>
    </citation>
    <scope>NUCLEOTIDE SEQUENCE</scope>
</reference>
<protein>
    <submittedName>
        <fullName evidence="2">Uncharacterized protein</fullName>
    </submittedName>
</protein>
<feature type="region of interest" description="Disordered" evidence="1">
    <location>
        <begin position="140"/>
        <end position="162"/>
    </location>
</feature>